<reference evidence="1 2" key="1">
    <citation type="submission" date="2020-09" db="EMBL/GenBank/DDBJ databases">
        <title>De no assembly of potato wild relative species, Solanum commersonii.</title>
        <authorList>
            <person name="Cho K."/>
        </authorList>
    </citation>
    <scope>NUCLEOTIDE SEQUENCE [LARGE SCALE GENOMIC DNA]</scope>
    <source>
        <strain evidence="1">LZ3.2</strain>
        <tissue evidence="1">Leaf</tissue>
    </source>
</reference>
<evidence type="ECO:0000313" key="1">
    <source>
        <dbReference type="EMBL" id="KAG5573034.1"/>
    </source>
</evidence>
<gene>
    <name evidence="1" type="ORF">H5410_062800</name>
</gene>
<dbReference type="EMBL" id="JACXVP010000012">
    <property type="protein sequence ID" value="KAG5573034.1"/>
    <property type="molecule type" value="Genomic_DNA"/>
</dbReference>
<dbReference type="OrthoDB" id="1745225at2759"/>
<evidence type="ECO:0000313" key="2">
    <source>
        <dbReference type="Proteomes" id="UP000824120"/>
    </source>
</evidence>
<organism evidence="1 2">
    <name type="scientific">Solanum commersonii</name>
    <name type="common">Commerson's wild potato</name>
    <name type="synonym">Commerson's nightshade</name>
    <dbReference type="NCBI Taxonomy" id="4109"/>
    <lineage>
        <taxon>Eukaryota</taxon>
        <taxon>Viridiplantae</taxon>
        <taxon>Streptophyta</taxon>
        <taxon>Embryophyta</taxon>
        <taxon>Tracheophyta</taxon>
        <taxon>Spermatophyta</taxon>
        <taxon>Magnoliopsida</taxon>
        <taxon>eudicotyledons</taxon>
        <taxon>Gunneridae</taxon>
        <taxon>Pentapetalae</taxon>
        <taxon>asterids</taxon>
        <taxon>lamiids</taxon>
        <taxon>Solanales</taxon>
        <taxon>Solanaceae</taxon>
        <taxon>Solanoideae</taxon>
        <taxon>Solaneae</taxon>
        <taxon>Solanum</taxon>
    </lineage>
</organism>
<protein>
    <submittedName>
        <fullName evidence="1">Uncharacterized protein</fullName>
    </submittedName>
</protein>
<accession>A0A9J5WBT0</accession>
<comment type="caution">
    <text evidence="1">The sequence shown here is derived from an EMBL/GenBank/DDBJ whole genome shotgun (WGS) entry which is preliminary data.</text>
</comment>
<keyword evidence="2" id="KW-1185">Reference proteome</keyword>
<sequence length="246" mass="27220">MEEDICLEMDLIFLVLILHQELISDLIRNQPIPNNTFFCDYCNWKGHVKATCYKLNGYLADWKGISTGTGQYLHHQHSFYGSSSGSTSDSNPSTPMISYDQENIKKHNDTAMQTTCMMHSSTMHTDDDKWIINSGASKHMVHNLGMLTQHTSLDASPNHMVHLLTGSSAHVNNIGSSQVLGGTKISNDLSNRIVGGPGRLENDLYVVQADCQLKSQGAQLKSPKTQVHVVNASSSTMSCNFWIKFG</sequence>
<dbReference type="Proteomes" id="UP000824120">
    <property type="component" value="Chromosome 12"/>
</dbReference>
<proteinExistence type="predicted"/>
<name>A0A9J5WBT0_SOLCO</name>
<dbReference type="AlphaFoldDB" id="A0A9J5WBT0"/>